<sequence>MLRMVLLGLLIPVGVGALAAMELRTPRPAAVPAAVTVVQPLGETTEGISDSHGALPKADRLEVTYAKSETPTQPDPVDERISPSEAATIGFAEALQIIKPHRHDPEPKHDPKPKKVTTAALPKPKPKTTNIRRAAIPDRSKTAGGTEPCRLSAFGGLRKALNSTDCEI</sequence>
<dbReference type="Proteomes" id="UP000189796">
    <property type="component" value="Chromosome I"/>
</dbReference>
<evidence type="ECO:0000256" key="1">
    <source>
        <dbReference type="SAM" id="MobiDB-lite"/>
    </source>
</evidence>
<feature type="region of interest" description="Disordered" evidence="1">
    <location>
        <begin position="99"/>
        <end position="148"/>
    </location>
</feature>
<protein>
    <submittedName>
        <fullName evidence="2">Uncharacterized protein</fullName>
    </submittedName>
</protein>
<accession>A0A1M5GJ12</accession>
<evidence type="ECO:0000313" key="2">
    <source>
        <dbReference type="EMBL" id="SHG03683.1"/>
    </source>
</evidence>
<gene>
    <name evidence="2" type="ORF">SAMN05443248_0056</name>
</gene>
<evidence type="ECO:0000313" key="3">
    <source>
        <dbReference type="Proteomes" id="UP000189796"/>
    </source>
</evidence>
<dbReference type="AlphaFoldDB" id="A0A1M5GJ12"/>
<reference evidence="2 3" key="1">
    <citation type="submission" date="2016-11" db="EMBL/GenBank/DDBJ databases">
        <authorList>
            <person name="Jaros S."/>
            <person name="Januszkiewicz K."/>
            <person name="Wedrychowicz H."/>
        </authorList>
    </citation>
    <scope>NUCLEOTIDE SEQUENCE [LARGE SCALE GENOMIC DNA]</scope>
    <source>
        <strain evidence="2 3">GAS138</strain>
    </source>
</reference>
<dbReference type="RefSeq" id="WP_079599511.1">
    <property type="nucleotide sequence ID" value="NZ_LT670817.1"/>
</dbReference>
<dbReference type="EMBL" id="LT670817">
    <property type="protein sequence ID" value="SHG03683.1"/>
    <property type="molecule type" value="Genomic_DNA"/>
</dbReference>
<organism evidence="2 3">
    <name type="scientific">Bradyrhizobium erythrophlei</name>
    <dbReference type="NCBI Taxonomy" id="1437360"/>
    <lineage>
        <taxon>Bacteria</taxon>
        <taxon>Pseudomonadati</taxon>
        <taxon>Pseudomonadota</taxon>
        <taxon>Alphaproteobacteria</taxon>
        <taxon>Hyphomicrobiales</taxon>
        <taxon>Nitrobacteraceae</taxon>
        <taxon>Bradyrhizobium</taxon>
    </lineage>
</organism>
<name>A0A1M5GJ12_9BRAD</name>
<dbReference type="OrthoDB" id="8253360at2"/>
<proteinExistence type="predicted"/>